<protein>
    <submittedName>
        <fullName evidence="1">Uncharacterized protein</fullName>
    </submittedName>
</protein>
<keyword evidence="2" id="KW-1185">Reference proteome</keyword>
<dbReference type="Proteomes" id="UP001556367">
    <property type="component" value="Unassembled WGS sequence"/>
</dbReference>
<evidence type="ECO:0000313" key="2">
    <source>
        <dbReference type="Proteomes" id="UP001556367"/>
    </source>
</evidence>
<organism evidence="1 2">
    <name type="scientific">Hohenbuehelia grisea</name>
    <dbReference type="NCBI Taxonomy" id="104357"/>
    <lineage>
        <taxon>Eukaryota</taxon>
        <taxon>Fungi</taxon>
        <taxon>Dikarya</taxon>
        <taxon>Basidiomycota</taxon>
        <taxon>Agaricomycotina</taxon>
        <taxon>Agaricomycetes</taxon>
        <taxon>Agaricomycetidae</taxon>
        <taxon>Agaricales</taxon>
        <taxon>Pleurotineae</taxon>
        <taxon>Pleurotaceae</taxon>
        <taxon>Hohenbuehelia</taxon>
    </lineage>
</organism>
<sequence length="260" mass="27274">MSNSSRRDLPPVPIGIEQTLRVQTIPKGLTLTIYDVNASGYGHDGFKARVELPNSAGVYGTHLEEDKKAHLPYTVSASDDPQGGIMATVKLKSEGFVKSIGSAAGFAEIFYRLHGTTKTASGREVKIDTKGTIGVHTTDWKLGERPDTCIISYGIACHAAKMLTLDVPKLQQPQSVSFCFAVDTDAEGATHVAVIGVPTERTVLEKISGTIITGILEFHKEGLAAAAGAAGGFGAVRLGFKTAGAIIGSHAGAWSIGKIL</sequence>
<accession>A0ABR3IRX1</accession>
<reference evidence="2" key="1">
    <citation type="submission" date="2024-06" db="EMBL/GenBank/DDBJ databases">
        <title>Multi-omics analyses provide insights into the biosynthesis of the anticancer antibiotic pleurotin in Hohenbuehelia grisea.</title>
        <authorList>
            <person name="Weaver J.A."/>
            <person name="Alberti F."/>
        </authorList>
    </citation>
    <scope>NUCLEOTIDE SEQUENCE [LARGE SCALE GENOMIC DNA]</scope>
    <source>
        <strain evidence="2">T-177</strain>
    </source>
</reference>
<proteinExistence type="predicted"/>
<evidence type="ECO:0000313" key="1">
    <source>
        <dbReference type="EMBL" id="KAL0946019.1"/>
    </source>
</evidence>
<dbReference type="EMBL" id="JASNQZ010000015">
    <property type="protein sequence ID" value="KAL0946019.1"/>
    <property type="molecule type" value="Genomic_DNA"/>
</dbReference>
<comment type="caution">
    <text evidence="1">The sequence shown here is derived from an EMBL/GenBank/DDBJ whole genome shotgun (WGS) entry which is preliminary data.</text>
</comment>
<name>A0ABR3IRX1_9AGAR</name>
<gene>
    <name evidence="1" type="ORF">HGRIS_012296</name>
</gene>